<protein>
    <submittedName>
        <fullName evidence="2">Adenylate kinase</fullName>
    </submittedName>
</protein>
<feature type="compositionally biased region" description="Basic residues" evidence="1">
    <location>
        <begin position="1"/>
        <end position="25"/>
    </location>
</feature>
<proteinExistence type="predicted"/>
<dbReference type="GO" id="GO:0016301">
    <property type="term" value="F:kinase activity"/>
    <property type="evidence" value="ECO:0007669"/>
    <property type="project" value="UniProtKB-KW"/>
</dbReference>
<comment type="caution">
    <text evidence="2">The sequence shown here is derived from an EMBL/GenBank/DDBJ whole genome shotgun (WGS) entry which is preliminary data.</text>
</comment>
<organism evidence="2 3">
    <name type="scientific">Actinopolymorpha rutila</name>
    <dbReference type="NCBI Taxonomy" id="446787"/>
    <lineage>
        <taxon>Bacteria</taxon>
        <taxon>Bacillati</taxon>
        <taxon>Actinomycetota</taxon>
        <taxon>Actinomycetes</taxon>
        <taxon>Propionibacteriales</taxon>
        <taxon>Actinopolymorphaceae</taxon>
        <taxon>Actinopolymorpha</taxon>
    </lineage>
</organism>
<gene>
    <name evidence="2" type="ORF">F4554_005595</name>
</gene>
<sequence>MAGHRRSRNTGRPLQRRTRSVNRRRRLDERMAAAHTSAERFAAAAEYLRSALAMVPHHLAQVAAEQAANDLIERAEALHSANLRRL</sequence>
<reference evidence="2 3" key="1">
    <citation type="submission" date="2020-07" db="EMBL/GenBank/DDBJ databases">
        <title>Sequencing the genomes of 1000 actinobacteria strains.</title>
        <authorList>
            <person name="Klenk H.-P."/>
        </authorList>
    </citation>
    <scope>NUCLEOTIDE SEQUENCE [LARGE SCALE GENOMIC DNA]</scope>
    <source>
        <strain evidence="2 3">DSM 18448</strain>
    </source>
</reference>
<dbReference type="AlphaFoldDB" id="A0A852ZIS4"/>
<keyword evidence="2" id="KW-0808">Transferase</keyword>
<evidence type="ECO:0000313" key="2">
    <source>
        <dbReference type="EMBL" id="NYH92957.1"/>
    </source>
</evidence>
<dbReference type="EMBL" id="JACBZH010000001">
    <property type="protein sequence ID" value="NYH92957.1"/>
    <property type="molecule type" value="Genomic_DNA"/>
</dbReference>
<accession>A0A852ZIS4</accession>
<keyword evidence="2" id="KW-0418">Kinase</keyword>
<evidence type="ECO:0000256" key="1">
    <source>
        <dbReference type="SAM" id="MobiDB-lite"/>
    </source>
</evidence>
<feature type="region of interest" description="Disordered" evidence="1">
    <location>
        <begin position="1"/>
        <end position="27"/>
    </location>
</feature>
<dbReference type="Proteomes" id="UP000579605">
    <property type="component" value="Unassembled WGS sequence"/>
</dbReference>
<name>A0A852ZIS4_9ACTN</name>
<evidence type="ECO:0000313" key="3">
    <source>
        <dbReference type="Proteomes" id="UP000579605"/>
    </source>
</evidence>
<keyword evidence="3" id="KW-1185">Reference proteome</keyword>
<dbReference type="RefSeq" id="WP_179790396.1">
    <property type="nucleotide sequence ID" value="NZ_BAAARR010000031.1"/>
</dbReference>